<dbReference type="GO" id="GO:0002098">
    <property type="term" value="P:tRNA wobble uridine modification"/>
    <property type="evidence" value="ECO:0007669"/>
    <property type="project" value="TreeGrafter"/>
</dbReference>
<proteinExistence type="inferred from homology"/>
<evidence type="ECO:0000256" key="9">
    <source>
        <dbReference type="ARBA" id="ARBA00023134"/>
    </source>
</evidence>
<dbReference type="Pfam" id="PF10396">
    <property type="entry name" value="TrmE_N"/>
    <property type="match status" value="1"/>
</dbReference>
<keyword evidence="7 10" id="KW-0460">Magnesium</keyword>
<comment type="cofactor">
    <cofactor evidence="10">
        <name>K(+)</name>
        <dbReference type="ChEBI" id="CHEBI:29103"/>
    </cofactor>
    <text evidence="10">Binds 1 potassium ion per subunit.</text>
</comment>
<accession>A0A8J3B8P9</accession>
<reference evidence="13" key="1">
    <citation type="journal article" date="2014" name="Int. J. Syst. Evol. Microbiol.">
        <title>Complete genome sequence of Corynebacterium casei LMG S-19264T (=DSM 44701T), isolated from a smear-ripened cheese.</title>
        <authorList>
            <consortium name="US DOE Joint Genome Institute (JGI-PGF)"/>
            <person name="Walter F."/>
            <person name="Albersmeier A."/>
            <person name="Kalinowski J."/>
            <person name="Ruckert C."/>
        </authorList>
    </citation>
    <scope>NUCLEOTIDE SEQUENCE</scope>
    <source>
        <strain evidence="13">JCM 14719</strain>
    </source>
</reference>
<dbReference type="Gene3D" id="3.40.50.300">
    <property type="entry name" value="P-loop containing nucleotide triphosphate hydrolases"/>
    <property type="match status" value="1"/>
</dbReference>
<dbReference type="InterPro" id="IPR027266">
    <property type="entry name" value="TrmE/GcvT-like"/>
</dbReference>
<comment type="subcellular location">
    <subcellularLocation>
        <location evidence="10">Cytoplasm</location>
    </subcellularLocation>
</comment>
<evidence type="ECO:0000256" key="10">
    <source>
        <dbReference type="HAMAP-Rule" id="MF_00379"/>
    </source>
</evidence>
<dbReference type="NCBIfam" id="TIGR00231">
    <property type="entry name" value="small_GTP"/>
    <property type="match status" value="1"/>
</dbReference>
<dbReference type="InterPro" id="IPR027368">
    <property type="entry name" value="MnmE_dom2"/>
</dbReference>
<feature type="binding site" evidence="10">
    <location>
        <position position="229"/>
    </location>
    <ligand>
        <name>K(+)</name>
        <dbReference type="ChEBI" id="CHEBI:29103"/>
    </ligand>
</feature>
<dbReference type="SUPFAM" id="SSF52540">
    <property type="entry name" value="P-loop containing nucleoside triphosphate hydrolases"/>
    <property type="match status" value="1"/>
</dbReference>
<dbReference type="RefSeq" id="WP_054668962.1">
    <property type="nucleotide sequence ID" value="NZ_BMOF01000012.1"/>
</dbReference>
<protein>
    <recommendedName>
        <fullName evidence="10">tRNA modification GTPase MnmE</fullName>
        <ecNumber evidence="10">3.6.-.-</ecNumber>
    </recommendedName>
</protein>
<dbReference type="FunFam" id="3.40.50.300:FF:000494">
    <property type="entry name" value="tRNA modification GTPase MnmE"/>
    <property type="match status" value="1"/>
</dbReference>
<gene>
    <name evidence="10 13" type="primary">mnmE</name>
    <name evidence="10" type="synonym">trmE</name>
    <name evidence="13" type="ORF">GCM10007043_08970</name>
</gene>
<evidence type="ECO:0000256" key="11">
    <source>
        <dbReference type="RuleBase" id="RU003313"/>
    </source>
</evidence>
<organism evidence="13 14">
    <name type="scientific">Calditerricola satsumensis</name>
    <dbReference type="NCBI Taxonomy" id="373054"/>
    <lineage>
        <taxon>Bacteria</taxon>
        <taxon>Bacillati</taxon>
        <taxon>Bacillota</taxon>
        <taxon>Bacilli</taxon>
        <taxon>Bacillales</taxon>
        <taxon>Bacillaceae</taxon>
        <taxon>Calditerricola</taxon>
    </lineage>
</organism>
<reference evidence="13" key="2">
    <citation type="submission" date="2020-09" db="EMBL/GenBank/DDBJ databases">
        <authorList>
            <person name="Sun Q."/>
            <person name="Ohkuma M."/>
        </authorList>
    </citation>
    <scope>NUCLEOTIDE SEQUENCE</scope>
    <source>
        <strain evidence="13">JCM 14719</strain>
    </source>
</reference>
<dbReference type="InterPro" id="IPR031168">
    <property type="entry name" value="G_TrmE"/>
</dbReference>
<keyword evidence="4 10" id="KW-0479">Metal-binding</keyword>
<dbReference type="InterPro" id="IPR025867">
    <property type="entry name" value="MnmE_helical"/>
</dbReference>
<evidence type="ECO:0000256" key="4">
    <source>
        <dbReference type="ARBA" id="ARBA00022723"/>
    </source>
</evidence>
<evidence type="ECO:0000256" key="5">
    <source>
        <dbReference type="ARBA" id="ARBA00022741"/>
    </source>
</evidence>
<feature type="binding site" evidence="10">
    <location>
        <position position="22"/>
    </location>
    <ligand>
        <name>(6S)-5-formyl-5,6,7,8-tetrahydrofolate</name>
        <dbReference type="ChEBI" id="CHEBI:57457"/>
    </ligand>
</feature>
<dbReference type="FunFam" id="3.30.1360.120:FF:000003">
    <property type="entry name" value="tRNA modification GTPase MnmE"/>
    <property type="match status" value="1"/>
</dbReference>
<dbReference type="NCBIfam" id="NF003661">
    <property type="entry name" value="PRK05291.1-3"/>
    <property type="match status" value="1"/>
</dbReference>
<feature type="binding site" evidence="10">
    <location>
        <begin position="273"/>
        <end position="276"/>
    </location>
    <ligand>
        <name>GTP</name>
        <dbReference type="ChEBI" id="CHEBI:37565"/>
    </ligand>
</feature>
<dbReference type="InterPro" id="IPR018948">
    <property type="entry name" value="GTP-bd_TrmE_N"/>
</dbReference>
<keyword evidence="6 10" id="KW-0378">Hydrolase</keyword>
<dbReference type="GO" id="GO:0046872">
    <property type="term" value="F:metal ion binding"/>
    <property type="evidence" value="ECO:0007669"/>
    <property type="project" value="UniProtKB-KW"/>
</dbReference>
<comment type="caution">
    <text evidence="13">The sequence shown here is derived from an EMBL/GenBank/DDBJ whole genome shotgun (WGS) entry which is preliminary data.</text>
</comment>
<keyword evidence="9 10" id="KW-0342">GTP-binding</keyword>
<evidence type="ECO:0000256" key="1">
    <source>
        <dbReference type="ARBA" id="ARBA00011043"/>
    </source>
</evidence>
<dbReference type="GO" id="GO:0042802">
    <property type="term" value="F:identical protein binding"/>
    <property type="evidence" value="ECO:0007669"/>
    <property type="project" value="UniProtKB-ARBA"/>
</dbReference>
<dbReference type="Pfam" id="PF01926">
    <property type="entry name" value="MMR_HSR1"/>
    <property type="match status" value="1"/>
</dbReference>
<dbReference type="InterPro" id="IPR004520">
    <property type="entry name" value="GTPase_MnmE"/>
</dbReference>
<feature type="binding site" evidence="10">
    <location>
        <position position="457"/>
    </location>
    <ligand>
        <name>(6S)-5-formyl-5,6,7,8-tetrahydrofolate</name>
        <dbReference type="ChEBI" id="CHEBI:57457"/>
    </ligand>
</feature>
<dbReference type="Gene3D" id="3.30.1360.120">
    <property type="entry name" value="Probable tRNA modification gtpase trme, domain 1"/>
    <property type="match status" value="1"/>
</dbReference>
<feature type="binding site" evidence="10">
    <location>
        <position position="84"/>
    </location>
    <ligand>
        <name>(6S)-5-formyl-5,6,7,8-tetrahydrofolate</name>
        <dbReference type="ChEBI" id="CHEBI:57457"/>
    </ligand>
</feature>
<dbReference type="EC" id="3.6.-.-" evidence="10"/>
<keyword evidence="14" id="KW-1185">Reference proteome</keyword>
<evidence type="ECO:0000259" key="12">
    <source>
        <dbReference type="PROSITE" id="PS51709"/>
    </source>
</evidence>
<dbReference type="InterPro" id="IPR027417">
    <property type="entry name" value="P-loop_NTPase"/>
</dbReference>
<evidence type="ECO:0000256" key="6">
    <source>
        <dbReference type="ARBA" id="ARBA00022801"/>
    </source>
</evidence>
<dbReference type="PANTHER" id="PTHR42714">
    <property type="entry name" value="TRNA MODIFICATION GTPASE GTPBP3"/>
    <property type="match status" value="1"/>
</dbReference>
<evidence type="ECO:0000313" key="14">
    <source>
        <dbReference type="Proteomes" id="UP000637720"/>
    </source>
</evidence>
<feature type="domain" description="TrmE-type G" evidence="12">
    <location>
        <begin position="219"/>
        <end position="378"/>
    </location>
</feature>
<feature type="binding site" evidence="10">
    <location>
        <begin position="248"/>
        <end position="254"/>
    </location>
    <ligand>
        <name>GTP</name>
        <dbReference type="ChEBI" id="CHEBI:37565"/>
    </ligand>
</feature>
<feature type="binding site" evidence="10">
    <location>
        <position position="123"/>
    </location>
    <ligand>
        <name>(6S)-5-formyl-5,6,7,8-tetrahydrofolate</name>
        <dbReference type="ChEBI" id="CHEBI:57457"/>
    </ligand>
</feature>
<keyword evidence="2 10" id="KW-0963">Cytoplasm</keyword>
<dbReference type="PRINTS" id="PR00449">
    <property type="entry name" value="RASTRNSFRMNG"/>
</dbReference>
<keyword evidence="8 10" id="KW-0630">Potassium</keyword>
<dbReference type="InterPro" id="IPR006073">
    <property type="entry name" value="GTP-bd"/>
</dbReference>
<evidence type="ECO:0000256" key="3">
    <source>
        <dbReference type="ARBA" id="ARBA00022694"/>
    </source>
</evidence>
<feature type="binding site" evidence="10">
    <location>
        <position position="248"/>
    </location>
    <ligand>
        <name>K(+)</name>
        <dbReference type="ChEBI" id="CHEBI:29103"/>
    </ligand>
</feature>
<dbReference type="AlphaFoldDB" id="A0A8J3B8P9"/>
<feature type="binding site" evidence="10">
    <location>
        <begin position="229"/>
        <end position="234"/>
    </location>
    <ligand>
        <name>GTP</name>
        <dbReference type="ChEBI" id="CHEBI:37565"/>
    </ligand>
</feature>
<evidence type="ECO:0000256" key="8">
    <source>
        <dbReference type="ARBA" id="ARBA00022958"/>
    </source>
</evidence>
<dbReference type="HAMAP" id="MF_00379">
    <property type="entry name" value="GTPase_MnmE"/>
    <property type="match status" value="1"/>
</dbReference>
<dbReference type="InterPro" id="IPR005225">
    <property type="entry name" value="Small_GTP-bd"/>
</dbReference>
<feature type="binding site" evidence="10">
    <location>
        <begin position="333"/>
        <end position="336"/>
    </location>
    <ligand>
        <name>GTP</name>
        <dbReference type="ChEBI" id="CHEBI:37565"/>
    </ligand>
</feature>
<dbReference type="GO" id="GO:0005525">
    <property type="term" value="F:GTP binding"/>
    <property type="evidence" value="ECO:0007669"/>
    <property type="project" value="UniProtKB-UniRule"/>
</dbReference>
<evidence type="ECO:0000313" key="13">
    <source>
        <dbReference type="EMBL" id="GGJ97299.1"/>
    </source>
</evidence>
<dbReference type="Proteomes" id="UP000637720">
    <property type="component" value="Unassembled WGS sequence"/>
</dbReference>
<dbReference type="GO" id="GO:0005829">
    <property type="term" value="C:cytosol"/>
    <property type="evidence" value="ECO:0007669"/>
    <property type="project" value="TreeGrafter"/>
</dbReference>
<comment type="subunit">
    <text evidence="10">Homodimer. Heterotetramer of two MnmE and two MnmG subunits.</text>
</comment>
<comment type="caution">
    <text evidence="10">Lacks conserved residue(s) required for the propagation of feature annotation.</text>
</comment>
<feature type="binding site" evidence="10">
    <location>
        <position position="253"/>
    </location>
    <ligand>
        <name>K(+)</name>
        <dbReference type="ChEBI" id="CHEBI:29103"/>
    </ligand>
</feature>
<dbReference type="Gene3D" id="1.20.120.430">
    <property type="entry name" value="tRNA modification GTPase MnmE domain 2"/>
    <property type="match status" value="1"/>
</dbReference>
<sequence length="457" mass="50427">METDTIAAIATPMGEGAIGIVRVSGPDAIPIVNKLFRGKDLSRVASHTIHYGHLVDPATGETVEEVLVAVMRAPRTYTREDVVEINCHGGIVTTSRVLQLVLDHGARLAEPGEFTKRAFLNGRIDLAQAEAVIDLIRAKTDRAMAVALQQMEGRLSNLIRRLRRRIVELLAHIEVTIDYPEHDVEEVTRSLLLERCREIGAEIDRLLETARQGKILREGVATAIVGRPNVGKSSLLNALAHEARAIVTDIPGTTRDLIEEQVNVRGIPLRLIDTAGIRDTEDLVERIGVQRAQEVLQTADLVLLVLNHSEPLTATDRQLIDMTRTLNTIVVVNKADLPRRIELDEVRAAFADRPVVLTSMRTEEGLDELEDAIARQFYTGNVPAGDLTYVSNVRHIRLLREARAALNEAIAGVEAGVPVDTVAIDLKRCFDRLGEIIGETASEELIDQIFRQFCLGK</sequence>
<name>A0A8J3B8P9_9BACI</name>
<comment type="similarity">
    <text evidence="1 10 11">Belongs to the TRAFAC class TrmE-Era-EngA-EngB-Septin-like GTPase superfamily. TrmE GTPase family.</text>
</comment>
<dbReference type="Pfam" id="PF12631">
    <property type="entry name" value="MnmE_helical"/>
    <property type="match status" value="1"/>
</dbReference>
<feature type="binding site" evidence="10">
    <location>
        <position position="254"/>
    </location>
    <ligand>
        <name>Mg(2+)</name>
        <dbReference type="ChEBI" id="CHEBI:18420"/>
    </ligand>
</feature>
<evidence type="ECO:0000256" key="2">
    <source>
        <dbReference type="ARBA" id="ARBA00022490"/>
    </source>
</evidence>
<evidence type="ECO:0000256" key="7">
    <source>
        <dbReference type="ARBA" id="ARBA00022842"/>
    </source>
</evidence>
<comment type="function">
    <text evidence="10">Exhibits a very high intrinsic GTPase hydrolysis rate. Involved in the addition of a carboxymethylaminomethyl (cmnm) group at the wobble position (U34) of certain tRNAs, forming tRNA-cmnm(5)s(2)U34.</text>
</comment>
<feature type="binding site" evidence="10">
    <location>
        <position position="233"/>
    </location>
    <ligand>
        <name>Mg(2+)</name>
        <dbReference type="ChEBI" id="CHEBI:18420"/>
    </ligand>
</feature>
<dbReference type="PROSITE" id="PS51709">
    <property type="entry name" value="G_TRME"/>
    <property type="match status" value="1"/>
</dbReference>
<dbReference type="EMBL" id="BMOF01000012">
    <property type="protein sequence ID" value="GGJ97299.1"/>
    <property type="molecule type" value="Genomic_DNA"/>
</dbReference>
<dbReference type="GO" id="GO:0003924">
    <property type="term" value="F:GTPase activity"/>
    <property type="evidence" value="ECO:0007669"/>
    <property type="project" value="UniProtKB-UniRule"/>
</dbReference>
<dbReference type="PANTHER" id="PTHR42714:SF2">
    <property type="entry name" value="TRNA MODIFICATION GTPASE GTPBP3, MITOCHONDRIAL"/>
    <property type="match status" value="1"/>
</dbReference>
<dbReference type="CDD" id="cd04164">
    <property type="entry name" value="trmE"/>
    <property type="match status" value="1"/>
</dbReference>
<keyword evidence="5 10" id="KW-0547">Nucleotide-binding</keyword>
<feature type="binding site" evidence="10">
    <location>
        <position position="250"/>
    </location>
    <ligand>
        <name>K(+)</name>
        <dbReference type="ChEBI" id="CHEBI:29103"/>
    </ligand>
</feature>
<dbReference type="GO" id="GO:0030488">
    <property type="term" value="P:tRNA methylation"/>
    <property type="evidence" value="ECO:0007669"/>
    <property type="project" value="TreeGrafter"/>
</dbReference>
<dbReference type="NCBIfam" id="TIGR00450">
    <property type="entry name" value="mnmE_trmE_thdF"/>
    <property type="match status" value="1"/>
</dbReference>
<keyword evidence="3 10" id="KW-0819">tRNA processing</keyword>
<dbReference type="CDD" id="cd14858">
    <property type="entry name" value="TrmE_N"/>
    <property type="match status" value="1"/>
</dbReference>